<name>Q10XI4_TRIEI</name>
<reference evidence="1" key="1">
    <citation type="submission" date="2006-06" db="EMBL/GenBank/DDBJ databases">
        <title>Complete sequence of Trichodesmium erythraeum IMS101.</title>
        <authorList>
            <consortium name="US DOE Joint Genome Institute"/>
            <person name="Copeland A."/>
            <person name="Lucas S."/>
            <person name="Lapidus A."/>
            <person name="Barry K."/>
            <person name="Detter J.C."/>
            <person name="Glavina del Rio T."/>
            <person name="Hammon N."/>
            <person name="Israni S."/>
            <person name="Dalin E."/>
            <person name="Tice H."/>
            <person name="Pitluck S."/>
            <person name="Kiss H."/>
            <person name="Munk A.C."/>
            <person name="Brettin T."/>
            <person name="Bruce D."/>
            <person name="Han C."/>
            <person name="Tapia R."/>
            <person name="Gilna P."/>
            <person name="Schmutz J."/>
            <person name="Larimer F."/>
            <person name="Land M."/>
            <person name="Hauser L."/>
            <person name="Kyrpides N."/>
            <person name="Kim E."/>
            <person name="Richardson P."/>
        </authorList>
    </citation>
    <scope>NUCLEOTIDE SEQUENCE [LARGE SCALE GENOMIC DNA]</scope>
    <source>
        <strain evidence="1">IMS101</strain>
    </source>
</reference>
<accession>Q10XI4</accession>
<proteinExistence type="predicted"/>
<dbReference type="AlphaFoldDB" id="Q10XI4"/>
<dbReference type="eggNOG" id="ENOG5033HF0">
    <property type="taxonomic scope" value="Bacteria"/>
</dbReference>
<dbReference type="EMBL" id="CP000393">
    <property type="protein sequence ID" value="ABG53040.1"/>
    <property type="molecule type" value="Genomic_DNA"/>
</dbReference>
<dbReference type="RefSeq" id="WP_011613370.1">
    <property type="nucleotide sequence ID" value="NC_008312.1"/>
</dbReference>
<dbReference type="HOGENOM" id="CLU_189937_0_0_3"/>
<evidence type="ECO:0000313" key="1">
    <source>
        <dbReference type="EMBL" id="ABG53040.1"/>
    </source>
</evidence>
<dbReference type="OrthoDB" id="488616at2"/>
<sequence>MKSNTISFIKIKMYSLIEKMSDLELKKAWESLQILYYDSFIMTAIQKSKTSHKPGDIFTKEEALQILFFEKED</sequence>
<gene>
    <name evidence="1" type="ordered locus">Tery_4022</name>
</gene>
<organism evidence="1">
    <name type="scientific">Trichodesmium erythraeum (strain IMS101)</name>
    <dbReference type="NCBI Taxonomy" id="203124"/>
    <lineage>
        <taxon>Bacteria</taxon>
        <taxon>Bacillati</taxon>
        <taxon>Cyanobacteriota</taxon>
        <taxon>Cyanophyceae</taxon>
        <taxon>Oscillatoriophycideae</taxon>
        <taxon>Oscillatoriales</taxon>
        <taxon>Microcoleaceae</taxon>
        <taxon>Trichodesmium</taxon>
    </lineage>
</organism>
<dbReference type="KEGG" id="ter:Tery_4022"/>
<protein>
    <submittedName>
        <fullName evidence="1">Uncharacterized protein</fullName>
    </submittedName>
</protein>